<keyword evidence="13" id="KW-0170">Cobalt</keyword>
<evidence type="ECO:0000256" key="14">
    <source>
        <dbReference type="PIRSR" id="PIRSR001461-3"/>
    </source>
</evidence>
<dbReference type="EC" id="5.1.3.1" evidence="7 10"/>
<proteinExistence type="inferred from homology"/>
<comment type="catalytic activity">
    <reaction evidence="1 10 11">
        <text>D-ribulose 5-phosphate = D-xylulose 5-phosphate</text>
        <dbReference type="Rhea" id="RHEA:13677"/>
        <dbReference type="ChEBI" id="CHEBI:57737"/>
        <dbReference type="ChEBI" id="CHEBI:58121"/>
        <dbReference type="EC" id="5.1.3.1"/>
    </reaction>
</comment>
<evidence type="ECO:0000256" key="6">
    <source>
        <dbReference type="ARBA" id="ARBA00009541"/>
    </source>
</evidence>
<dbReference type="Pfam" id="PF00834">
    <property type="entry name" value="Ribul_P_3_epim"/>
    <property type="match status" value="1"/>
</dbReference>
<feature type="binding site" evidence="10 13">
    <location>
        <position position="35"/>
    </location>
    <ligand>
        <name>a divalent metal cation</name>
        <dbReference type="ChEBI" id="CHEBI:60240"/>
    </ligand>
</feature>
<organism evidence="15 16">
    <name type="scientific">Olsenella profusa F0195</name>
    <dbReference type="NCBI Taxonomy" id="1125712"/>
    <lineage>
        <taxon>Bacteria</taxon>
        <taxon>Bacillati</taxon>
        <taxon>Actinomycetota</taxon>
        <taxon>Coriobacteriia</taxon>
        <taxon>Coriobacteriales</taxon>
        <taxon>Atopobiaceae</taxon>
        <taxon>Olsenella</taxon>
    </lineage>
</organism>
<reference evidence="15 16" key="1">
    <citation type="submission" date="2013-08" db="EMBL/GenBank/DDBJ databases">
        <authorList>
            <person name="Durkin A.S."/>
            <person name="Haft D.R."/>
            <person name="McCorrison J."/>
            <person name="Torralba M."/>
            <person name="Gillis M."/>
            <person name="Haft D.H."/>
            <person name="Methe B."/>
            <person name="Sutton G."/>
            <person name="Nelson K.E."/>
        </authorList>
    </citation>
    <scope>NUCLEOTIDE SEQUENCE [LARGE SCALE GENOMIC DNA]</scope>
    <source>
        <strain evidence="15 16">F0195</strain>
    </source>
</reference>
<dbReference type="HAMAP" id="MF_02227">
    <property type="entry name" value="RPE"/>
    <property type="match status" value="1"/>
</dbReference>
<dbReference type="AlphaFoldDB" id="U2TI43"/>
<dbReference type="eggNOG" id="COG0036">
    <property type="taxonomic scope" value="Bacteria"/>
</dbReference>
<feature type="binding site" evidence="14">
    <location>
        <begin position="142"/>
        <end position="145"/>
    </location>
    <ligand>
        <name>substrate</name>
    </ligand>
</feature>
<evidence type="ECO:0000256" key="12">
    <source>
        <dbReference type="PIRSR" id="PIRSR001461-1"/>
    </source>
</evidence>
<evidence type="ECO:0000313" key="16">
    <source>
        <dbReference type="Proteomes" id="UP000016638"/>
    </source>
</evidence>
<dbReference type="InterPro" id="IPR011060">
    <property type="entry name" value="RibuloseP-bd_barrel"/>
</dbReference>
<feature type="binding site" evidence="10 13">
    <location>
        <position position="33"/>
    </location>
    <ligand>
        <name>a divalent metal cation</name>
        <dbReference type="ChEBI" id="CHEBI:60240"/>
    </ligand>
</feature>
<name>U2TI43_9ACTN</name>
<dbReference type="RefSeq" id="WP_021727191.1">
    <property type="nucleotide sequence ID" value="NZ_AWEZ01000069.1"/>
</dbReference>
<dbReference type="SUPFAM" id="SSF51366">
    <property type="entry name" value="Ribulose-phoshate binding barrel"/>
    <property type="match status" value="1"/>
</dbReference>
<comment type="caution">
    <text evidence="10">Lacks conserved residue(s) required for the propagation of feature annotation.</text>
</comment>
<comment type="function">
    <text evidence="10">Catalyzes the reversible epimerization of D-ribulose 5-phosphate to D-xylulose 5-phosphate.</text>
</comment>
<gene>
    <name evidence="15" type="primary">rpe_1</name>
    <name evidence="10" type="synonym">rpe</name>
    <name evidence="15" type="ORF">HMPREF1316_0716</name>
</gene>
<feature type="active site" description="Proton acceptor" evidence="10 12">
    <location>
        <position position="35"/>
    </location>
</feature>
<dbReference type="PANTHER" id="PTHR11749">
    <property type="entry name" value="RIBULOSE-5-PHOSPHATE-3-EPIMERASE"/>
    <property type="match status" value="1"/>
</dbReference>
<comment type="cofactor">
    <cofactor evidence="2">
        <name>Mn(2+)</name>
        <dbReference type="ChEBI" id="CHEBI:29035"/>
    </cofactor>
</comment>
<dbReference type="InterPro" id="IPR013785">
    <property type="entry name" value="Aldolase_TIM"/>
</dbReference>
<comment type="cofactor">
    <cofactor evidence="5">
        <name>Fe(2+)</name>
        <dbReference type="ChEBI" id="CHEBI:29033"/>
    </cofactor>
</comment>
<evidence type="ECO:0000256" key="7">
    <source>
        <dbReference type="ARBA" id="ARBA00013188"/>
    </source>
</evidence>
<comment type="pathway">
    <text evidence="10">Carbohydrate degradation.</text>
</comment>
<dbReference type="GO" id="GO:0046872">
    <property type="term" value="F:metal ion binding"/>
    <property type="evidence" value="ECO:0007669"/>
    <property type="project" value="UniProtKB-UniRule"/>
</dbReference>
<feature type="binding site" evidence="10 13">
    <location>
        <position position="66"/>
    </location>
    <ligand>
        <name>a divalent metal cation</name>
        <dbReference type="ChEBI" id="CHEBI:60240"/>
    </ligand>
</feature>
<evidence type="ECO:0000256" key="8">
    <source>
        <dbReference type="ARBA" id="ARBA00022723"/>
    </source>
</evidence>
<dbReference type="InterPro" id="IPR000056">
    <property type="entry name" value="Ribul_P_3_epim-like"/>
</dbReference>
<accession>U2TI43</accession>
<dbReference type="NCBIfam" id="NF004076">
    <property type="entry name" value="PRK05581.1-4"/>
    <property type="match status" value="1"/>
</dbReference>
<comment type="cofactor">
    <cofactor evidence="3">
        <name>Co(2+)</name>
        <dbReference type="ChEBI" id="CHEBI:48828"/>
    </cofactor>
</comment>
<dbReference type="EMBL" id="AWEZ01000069">
    <property type="protein sequence ID" value="ERL06135.1"/>
    <property type="molecule type" value="Genomic_DNA"/>
</dbReference>
<comment type="cofactor">
    <cofactor evidence="4">
        <name>Zn(2+)</name>
        <dbReference type="ChEBI" id="CHEBI:29105"/>
    </cofactor>
</comment>
<dbReference type="NCBIfam" id="TIGR01163">
    <property type="entry name" value="rpe"/>
    <property type="match status" value="1"/>
</dbReference>
<comment type="cofactor">
    <cofactor evidence="10 13">
        <name>a divalent metal cation</name>
        <dbReference type="ChEBI" id="CHEBI:60240"/>
    </cofactor>
    <text evidence="10 13">Binds 1 divalent metal cation per subunit.</text>
</comment>
<keyword evidence="8 10" id="KW-0479">Metal-binding</keyword>
<dbReference type="Proteomes" id="UP000016638">
    <property type="component" value="Unassembled WGS sequence"/>
</dbReference>
<dbReference type="FunFam" id="3.20.20.70:FF:000004">
    <property type="entry name" value="Ribulose-phosphate 3-epimerase"/>
    <property type="match status" value="1"/>
</dbReference>
<keyword evidence="10 11" id="KW-0119">Carbohydrate metabolism</keyword>
<dbReference type="GO" id="GO:0004750">
    <property type="term" value="F:D-ribulose-phosphate 3-epimerase activity"/>
    <property type="evidence" value="ECO:0007669"/>
    <property type="project" value="UniProtKB-UniRule"/>
</dbReference>
<evidence type="ECO:0000256" key="13">
    <source>
        <dbReference type="PIRSR" id="PIRSR001461-2"/>
    </source>
</evidence>
<dbReference type="CDD" id="cd00429">
    <property type="entry name" value="RPE"/>
    <property type="match status" value="1"/>
</dbReference>
<evidence type="ECO:0000256" key="10">
    <source>
        <dbReference type="HAMAP-Rule" id="MF_02227"/>
    </source>
</evidence>
<dbReference type="InterPro" id="IPR026019">
    <property type="entry name" value="Ribul_P_3_epim"/>
</dbReference>
<dbReference type="GO" id="GO:0019323">
    <property type="term" value="P:pentose catabolic process"/>
    <property type="evidence" value="ECO:0007669"/>
    <property type="project" value="UniProtKB-UniRule"/>
</dbReference>
<feature type="active site" description="Proton donor" evidence="10 12">
    <location>
        <position position="175"/>
    </location>
</feature>
<feature type="binding site" evidence="14">
    <location>
        <position position="177"/>
    </location>
    <ligand>
        <name>substrate</name>
    </ligand>
</feature>
<dbReference type="STRING" id="1125712.HMPREF1316_0716"/>
<evidence type="ECO:0000256" key="1">
    <source>
        <dbReference type="ARBA" id="ARBA00001782"/>
    </source>
</evidence>
<dbReference type="PATRIC" id="fig|1125712.3.peg.2373"/>
<comment type="caution">
    <text evidence="15">The sequence shown here is derived from an EMBL/GenBank/DDBJ whole genome shotgun (WGS) entry which is preliminary data.</text>
</comment>
<comment type="similarity">
    <text evidence="6 10 11">Belongs to the ribulose-phosphate 3-epimerase family.</text>
</comment>
<dbReference type="OrthoDB" id="1645589at2"/>
<evidence type="ECO:0000256" key="5">
    <source>
        <dbReference type="ARBA" id="ARBA00001954"/>
    </source>
</evidence>
<dbReference type="Gene3D" id="3.20.20.70">
    <property type="entry name" value="Aldolase class I"/>
    <property type="match status" value="1"/>
</dbReference>
<keyword evidence="13" id="KW-0464">Manganese</keyword>
<evidence type="ECO:0000256" key="2">
    <source>
        <dbReference type="ARBA" id="ARBA00001936"/>
    </source>
</evidence>
<sequence>MKNPCSIAPSILSADFSVLKQELESLGSADLIHLDIMDGHFVDSISFGQPILRSVASSTTLPIDVHLMVEQPERMCRSVIEAGANSVTFHLEATRHWQSIVDNIHSCGKKAGVALNPGTPVSWLESIIQEIDLILVLAVNPGKPNQRFIPHTLYKLQELSDLCKRNNVSPLLEVDGGIDTSNARACVEAGADILVAGRSVMGADNRADAIDQLRQVALLC</sequence>
<dbReference type="GO" id="GO:0005737">
    <property type="term" value="C:cytoplasm"/>
    <property type="evidence" value="ECO:0007669"/>
    <property type="project" value="UniProtKB-ARBA"/>
</dbReference>
<protein>
    <recommendedName>
        <fullName evidence="7 10">Ribulose-phosphate 3-epimerase</fullName>
        <ecNumber evidence="7 10">5.1.3.1</ecNumber>
    </recommendedName>
</protein>
<keyword evidence="13" id="KW-0862">Zinc</keyword>
<feature type="binding site" evidence="10">
    <location>
        <begin position="175"/>
        <end position="177"/>
    </location>
    <ligand>
        <name>substrate</name>
    </ligand>
</feature>
<evidence type="ECO:0000313" key="15">
    <source>
        <dbReference type="EMBL" id="ERL06135.1"/>
    </source>
</evidence>
<evidence type="ECO:0000256" key="9">
    <source>
        <dbReference type="ARBA" id="ARBA00023235"/>
    </source>
</evidence>
<feature type="binding site" evidence="10 14">
    <location>
        <position position="10"/>
    </location>
    <ligand>
        <name>substrate</name>
    </ligand>
</feature>
<keyword evidence="9 10" id="KW-0413">Isomerase</keyword>
<evidence type="ECO:0000256" key="11">
    <source>
        <dbReference type="PIRNR" id="PIRNR001461"/>
    </source>
</evidence>
<evidence type="ECO:0000256" key="3">
    <source>
        <dbReference type="ARBA" id="ARBA00001941"/>
    </source>
</evidence>
<evidence type="ECO:0000256" key="4">
    <source>
        <dbReference type="ARBA" id="ARBA00001947"/>
    </source>
</evidence>
<dbReference type="PIRSF" id="PIRSF001461">
    <property type="entry name" value="RPE"/>
    <property type="match status" value="1"/>
</dbReference>
<feature type="binding site" evidence="10 14">
    <location>
        <position position="66"/>
    </location>
    <ligand>
        <name>substrate</name>
    </ligand>
</feature>
<feature type="binding site" evidence="10 13">
    <location>
        <position position="175"/>
    </location>
    <ligand>
        <name>a divalent metal cation</name>
        <dbReference type="ChEBI" id="CHEBI:60240"/>
    </ligand>
</feature>
<keyword evidence="16" id="KW-1185">Reference proteome</keyword>
<dbReference type="GO" id="GO:0006098">
    <property type="term" value="P:pentose-phosphate shunt"/>
    <property type="evidence" value="ECO:0007669"/>
    <property type="project" value="UniProtKB-UniRule"/>
</dbReference>